<feature type="domain" description="Thioredoxin" evidence="3">
    <location>
        <begin position="404"/>
        <end position="529"/>
    </location>
</feature>
<evidence type="ECO:0000313" key="5">
    <source>
        <dbReference type="RefSeq" id="XP_017857815.1"/>
    </source>
</evidence>
<dbReference type="PANTHER" id="PTHR45672">
    <property type="entry name" value="PROTEIN DISULFIDE-ISOMERASE C17H9.14C-RELATED"/>
    <property type="match status" value="1"/>
</dbReference>
<dbReference type="PANTHER" id="PTHR45672:SF2">
    <property type="entry name" value="PROTEIN DISULFIDE-ISOMERASE A5"/>
    <property type="match status" value="1"/>
</dbReference>
<dbReference type="RefSeq" id="XP_017857815.1">
    <property type="nucleotide sequence ID" value="XM_018002326.1"/>
</dbReference>
<dbReference type="CDD" id="cd02997">
    <property type="entry name" value="PDI_a_PDIR"/>
    <property type="match status" value="3"/>
</dbReference>
<dbReference type="Proteomes" id="UP000694904">
    <property type="component" value="Chromosome 3"/>
</dbReference>
<dbReference type="PRINTS" id="PR00421">
    <property type="entry name" value="THIOREDOXIN"/>
</dbReference>
<protein>
    <submittedName>
        <fullName evidence="5">Protein disulfide-isomerase A5 isoform X1</fullName>
    </submittedName>
</protein>
<dbReference type="GeneID" id="108610311"/>
<dbReference type="Pfam" id="PF00085">
    <property type="entry name" value="Thioredoxin"/>
    <property type="match status" value="3"/>
</dbReference>
<evidence type="ECO:0000313" key="4">
    <source>
        <dbReference type="Proteomes" id="UP000694904"/>
    </source>
</evidence>
<dbReference type="InterPro" id="IPR017937">
    <property type="entry name" value="Thioredoxin_CS"/>
</dbReference>
<dbReference type="InterPro" id="IPR046374">
    <property type="entry name" value="PDI_a_PDIR"/>
</dbReference>
<feature type="domain" description="Thioredoxin" evidence="3">
    <location>
        <begin position="282"/>
        <end position="401"/>
    </location>
</feature>
<evidence type="ECO:0000259" key="3">
    <source>
        <dbReference type="PROSITE" id="PS51352"/>
    </source>
</evidence>
<proteinExistence type="inferred from homology"/>
<feature type="domain" description="Thioredoxin" evidence="3">
    <location>
        <begin position="161"/>
        <end position="281"/>
    </location>
</feature>
<dbReference type="InterPro" id="IPR051063">
    <property type="entry name" value="PDI"/>
</dbReference>
<dbReference type="SUPFAM" id="SSF52833">
    <property type="entry name" value="Thioredoxin-like"/>
    <property type="match status" value="4"/>
</dbReference>
<comment type="similarity">
    <text evidence="1">Belongs to the protein disulfide isomerase family.</text>
</comment>
<reference evidence="4" key="2">
    <citation type="journal article" date="2016" name="G3 (Bethesda)">
        <title>Genome Evolution in Three Species of Cactophilic Drosophila.</title>
        <authorList>
            <person name="Sanchez-Flores A."/>
            <person name="Penazola F."/>
            <person name="Carpinteyro-Ponce J."/>
            <person name="Nazario-Yepiz N."/>
            <person name="Abreu-Goodger C."/>
            <person name="Machado C.A."/>
            <person name="Markow T.A."/>
        </authorList>
    </citation>
    <scope>NUCLEOTIDE SEQUENCE [LARGE SCALE GENOMIC DNA]</scope>
</reference>
<evidence type="ECO:0000256" key="2">
    <source>
        <dbReference type="SAM" id="MobiDB-lite"/>
    </source>
</evidence>
<dbReference type="PROSITE" id="PS00194">
    <property type="entry name" value="THIOREDOXIN_1"/>
    <property type="match status" value="2"/>
</dbReference>
<dbReference type="PROSITE" id="PS51352">
    <property type="entry name" value="THIOREDOXIN_2"/>
    <property type="match status" value="3"/>
</dbReference>
<reference evidence="4" key="1">
    <citation type="journal article" date="1997" name="Nucleic Acids Res.">
        <title>tRNAscan-SE: a program for improved detection of transfer RNA genes in genomic sequence.</title>
        <authorList>
            <person name="Lowe T.M."/>
            <person name="Eddy S.R."/>
        </authorList>
    </citation>
    <scope>NUCLEOTIDE SEQUENCE [LARGE SCALE GENOMIC DNA]</scope>
</reference>
<name>A0ABM1NS79_DROAR</name>
<evidence type="ECO:0000256" key="1">
    <source>
        <dbReference type="ARBA" id="ARBA00006347"/>
    </source>
</evidence>
<keyword evidence="4" id="KW-1185">Reference proteome</keyword>
<dbReference type="InterPro" id="IPR036249">
    <property type="entry name" value="Thioredoxin-like_sf"/>
</dbReference>
<organism evidence="4 5">
    <name type="scientific">Drosophila arizonae</name>
    <name type="common">Fruit fly</name>
    <dbReference type="NCBI Taxonomy" id="7263"/>
    <lineage>
        <taxon>Eukaryota</taxon>
        <taxon>Metazoa</taxon>
        <taxon>Ecdysozoa</taxon>
        <taxon>Arthropoda</taxon>
        <taxon>Hexapoda</taxon>
        <taxon>Insecta</taxon>
        <taxon>Pterygota</taxon>
        <taxon>Neoptera</taxon>
        <taxon>Endopterygota</taxon>
        <taxon>Diptera</taxon>
        <taxon>Brachycera</taxon>
        <taxon>Muscomorpha</taxon>
        <taxon>Ephydroidea</taxon>
        <taxon>Drosophilidae</taxon>
        <taxon>Drosophila</taxon>
    </lineage>
</organism>
<dbReference type="Gene3D" id="3.40.30.10">
    <property type="entry name" value="Glutaredoxin"/>
    <property type="match status" value="4"/>
</dbReference>
<accession>A0ABM1NS79</accession>
<reference evidence="5" key="3">
    <citation type="submission" date="2025-08" db="UniProtKB">
        <authorList>
            <consortium name="RefSeq"/>
        </authorList>
    </citation>
    <scope>IDENTIFICATION</scope>
    <source>
        <tissue evidence="5">Whole organism</tissue>
    </source>
</reference>
<dbReference type="InterPro" id="IPR013766">
    <property type="entry name" value="Thioredoxin_domain"/>
</dbReference>
<sequence>MATVSKLESACFVGCYTVGYFEMLLLLMLLLLLLLLLLVALVAAKSKISAVREDIADYKDYKKLLRTKNNVLALYVSSPKEAAAELKVFREAADGIRGTGTMLYVDCSNQERKKLCKKLKVTPKPYVLRHYKDGEYHKDYDRQLTVESMITFMRDPTGDLPWEEDPAGADVLHFNDGASFTKHLRKDIRPMMVMFHVPWCGFCKRMKPDYSKAATELKTHGGYVMAAMNVERQENAPVRKLFNLTGFPTLIYFENGKMRFTYEGENTKDALVAFMLNPNQKPTPKPKEAEWSADTNSEIVHLTTQGFEAVLKDEKSALVMFYAPWCGHCKNMKPEYEKAALEMKEKNVPGMLAALDATKESAIGEKYKVKGYPTVKYFSYGVYKFDVNVREASKIVDFMRDPKEPPPPPPPEKSWEDEEDSTEVIFPNEETFSSILKRKKHALVMFYAPWCGHCKHTKPEFTAAANAMQDDPRVAFVAIDCTKYVNLCAKYNVRGYPTFIYFSYLKTKLDYNGGRNSEDFIAYMKNPPSPKEHSEL</sequence>
<feature type="region of interest" description="Disordered" evidence="2">
    <location>
        <begin position="399"/>
        <end position="420"/>
    </location>
</feature>
<gene>
    <name evidence="5" type="primary">LOC108610311</name>
</gene>